<gene>
    <name evidence="6" type="primary">ubiX</name>
    <name evidence="8" type="ORF">GJR99_06230</name>
</gene>
<keyword evidence="4 6" id="KW-0808">Transferase</keyword>
<name>A0A6A8G4N8_9EURY</name>
<comment type="caution">
    <text evidence="6">Lacks conserved residue(s) required for the propagation of feature annotation.</text>
</comment>
<dbReference type="OrthoDB" id="9540at2157"/>
<comment type="function">
    <text evidence="6">Flavin prenyltransferase that catalyzes the synthesis of the prenylated FMN cofactor (prenyl-FMN) for 4-hydroxy-3-polyprenylbenzoic acid decarboxylase UbiD. The prenyltransferase is metal-independent and links a dimethylallyl moiety from dimethylallyl monophosphate (DMAP) to the flavin N5 and C6 atoms of FMN.</text>
</comment>
<evidence type="ECO:0000313" key="9">
    <source>
        <dbReference type="Proteomes" id="UP000443423"/>
    </source>
</evidence>
<evidence type="ECO:0000256" key="5">
    <source>
        <dbReference type="ARBA" id="ARBA00060793"/>
    </source>
</evidence>
<comment type="catalytic activity">
    <reaction evidence="6">
        <text>dimethylallyl phosphate + FMNH2 = prenylated FMNH2 + phosphate</text>
        <dbReference type="Rhea" id="RHEA:37743"/>
        <dbReference type="ChEBI" id="CHEBI:43474"/>
        <dbReference type="ChEBI" id="CHEBI:57618"/>
        <dbReference type="ChEBI" id="CHEBI:87467"/>
        <dbReference type="ChEBI" id="CHEBI:88052"/>
        <dbReference type="EC" id="2.5.1.129"/>
    </reaction>
</comment>
<keyword evidence="3 6" id="KW-0288">FMN</keyword>
<dbReference type="NCBIfam" id="TIGR00421">
    <property type="entry name" value="ubiX_pad"/>
    <property type="match status" value="1"/>
</dbReference>
<evidence type="ECO:0000256" key="4">
    <source>
        <dbReference type="ARBA" id="ARBA00022679"/>
    </source>
</evidence>
<dbReference type="InterPro" id="IPR003382">
    <property type="entry name" value="Flavoprotein"/>
</dbReference>
<feature type="binding site" evidence="6">
    <location>
        <begin position="88"/>
        <end position="91"/>
    </location>
    <ligand>
        <name>FMN</name>
        <dbReference type="ChEBI" id="CHEBI:58210"/>
    </ligand>
</feature>
<dbReference type="InterPro" id="IPR004507">
    <property type="entry name" value="UbiX-like"/>
</dbReference>
<dbReference type="EC" id="2.5.1.129" evidence="6"/>
<keyword evidence="9" id="KW-1185">Reference proteome</keyword>
<organism evidence="8 9">
    <name type="scientific">Haloferax marinum</name>
    <dbReference type="NCBI Taxonomy" id="2666143"/>
    <lineage>
        <taxon>Archaea</taxon>
        <taxon>Methanobacteriati</taxon>
        <taxon>Methanobacteriota</taxon>
        <taxon>Stenosarchaea group</taxon>
        <taxon>Halobacteria</taxon>
        <taxon>Halobacteriales</taxon>
        <taxon>Haloferacaceae</taxon>
        <taxon>Haloferax</taxon>
    </lineage>
</organism>
<dbReference type="FunFam" id="3.40.50.1950:FF:000001">
    <property type="entry name" value="Flavin prenyltransferase UbiX"/>
    <property type="match status" value="1"/>
</dbReference>
<dbReference type="InterPro" id="IPR036551">
    <property type="entry name" value="Flavin_trans-like"/>
</dbReference>
<feature type="binding site" evidence="6">
    <location>
        <position position="169"/>
    </location>
    <ligand>
        <name>dimethylallyl phosphate</name>
        <dbReference type="ChEBI" id="CHEBI:88052"/>
    </ligand>
</feature>
<feature type="binding site" evidence="6">
    <location>
        <begin position="11"/>
        <end position="13"/>
    </location>
    <ligand>
        <name>FMN</name>
        <dbReference type="ChEBI" id="CHEBI:58210"/>
    </ligand>
</feature>
<evidence type="ECO:0000256" key="6">
    <source>
        <dbReference type="HAMAP-Rule" id="MF_01984"/>
    </source>
</evidence>
<feature type="domain" description="Flavoprotein" evidence="7">
    <location>
        <begin position="4"/>
        <end position="165"/>
    </location>
</feature>
<evidence type="ECO:0000259" key="7">
    <source>
        <dbReference type="Pfam" id="PF02441"/>
    </source>
</evidence>
<feature type="binding site" evidence="6">
    <location>
        <position position="123"/>
    </location>
    <ligand>
        <name>FMN</name>
        <dbReference type="ChEBI" id="CHEBI:58210"/>
    </ligand>
</feature>
<dbReference type="HAMAP" id="MF_01984">
    <property type="entry name" value="ubiX_pad"/>
    <property type="match status" value="1"/>
</dbReference>
<dbReference type="GO" id="GO:0106141">
    <property type="term" value="F:flavin prenyltransferase activity"/>
    <property type="evidence" value="ECO:0007669"/>
    <property type="project" value="UniProtKB-EC"/>
</dbReference>
<accession>A0A6A8G4N8</accession>
<comment type="similarity">
    <text evidence="5 6">Belongs to the UbiX/PAD1 family.</text>
</comment>
<evidence type="ECO:0000256" key="2">
    <source>
        <dbReference type="ARBA" id="ARBA00022630"/>
    </source>
</evidence>
<dbReference type="AlphaFoldDB" id="A0A6A8G4N8"/>
<keyword evidence="1 6" id="KW-0637">Prenyltransferase</keyword>
<dbReference type="RefSeq" id="WP_151110335.1">
    <property type="nucleotide sequence ID" value="NZ_WKJQ01000001.1"/>
</dbReference>
<dbReference type="SUPFAM" id="SSF52507">
    <property type="entry name" value="Homo-oligomeric flavin-containing Cys decarboxylases, HFCD"/>
    <property type="match status" value="1"/>
</dbReference>
<feature type="binding site" evidence="6">
    <location>
        <position position="37"/>
    </location>
    <ligand>
        <name>FMN</name>
        <dbReference type="ChEBI" id="CHEBI:58210"/>
    </ligand>
</feature>
<dbReference type="Proteomes" id="UP000443423">
    <property type="component" value="Unassembled WGS sequence"/>
</dbReference>
<evidence type="ECO:0000256" key="3">
    <source>
        <dbReference type="ARBA" id="ARBA00022643"/>
    </source>
</evidence>
<dbReference type="EMBL" id="WKJQ01000001">
    <property type="protein sequence ID" value="MRW96174.1"/>
    <property type="molecule type" value="Genomic_DNA"/>
</dbReference>
<proteinExistence type="inferred from homology"/>
<protein>
    <recommendedName>
        <fullName evidence="6">Flavin prenyltransferase UbiX</fullName>
        <ecNumber evidence="6">2.5.1.129</ecNumber>
    </recommendedName>
</protein>
<feature type="binding site" evidence="6">
    <location>
        <position position="153"/>
    </location>
    <ligand>
        <name>dimethylallyl phosphate</name>
        <dbReference type="ChEBI" id="CHEBI:88052"/>
    </ligand>
</feature>
<dbReference type="Pfam" id="PF02441">
    <property type="entry name" value="Flavoprotein"/>
    <property type="match status" value="1"/>
</dbReference>
<dbReference type="Gene3D" id="3.40.50.1950">
    <property type="entry name" value="Flavin prenyltransferase-like"/>
    <property type="match status" value="1"/>
</dbReference>
<keyword evidence="2 6" id="KW-0285">Flavoprotein</keyword>
<evidence type="ECO:0000256" key="1">
    <source>
        <dbReference type="ARBA" id="ARBA00022602"/>
    </source>
</evidence>
<reference evidence="8 9" key="1">
    <citation type="submission" date="2019-11" db="EMBL/GenBank/DDBJ databases">
        <title>Whole genome sequence of Haloferax sp. MBLA0078.</title>
        <authorList>
            <person name="Seo M.-J."/>
            <person name="Cho E.-S."/>
        </authorList>
    </citation>
    <scope>NUCLEOTIDE SEQUENCE [LARGE SCALE GENOMIC DNA]</scope>
    <source>
        <strain evidence="8 9">MBLA0078</strain>
    </source>
</reference>
<dbReference type="NCBIfam" id="NF004685">
    <property type="entry name" value="PRK06029.1"/>
    <property type="match status" value="1"/>
</dbReference>
<comment type="caution">
    <text evidence="8">The sequence shown here is derived from an EMBL/GenBank/DDBJ whole genome shotgun (WGS) entry which is preliminary data.</text>
</comment>
<evidence type="ECO:0000313" key="8">
    <source>
        <dbReference type="EMBL" id="MRW96174.1"/>
    </source>
</evidence>
<sequence length="188" mass="20517">MTDRVIVGVTGATGQIYAVSALRLLDETDYEVHLILSNAAKVNLRQERDHSVGDVTELGDVVHDVDNIGASPASGSFRNDGMIITPCSMKTLAEIAHGHSRNLITRSADVALKERRPLVLMPRETPFNRIHIENMLSVTDAGAIVVPPFPAFYQNPDSIEAMVANTMARALSHLGVDVDYEEWQGLGR</sequence>